<protein>
    <submittedName>
        <fullName evidence="2">Uncharacterized protein</fullName>
    </submittedName>
</protein>
<comment type="caution">
    <text evidence="2">The sequence shown here is derived from an EMBL/GenBank/DDBJ whole genome shotgun (WGS) entry which is preliminary data.</text>
</comment>
<dbReference type="EMBL" id="BGZK01005112">
    <property type="protein sequence ID" value="GBP12571.1"/>
    <property type="molecule type" value="Genomic_DNA"/>
</dbReference>
<evidence type="ECO:0000313" key="3">
    <source>
        <dbReference type="Proteomes" id="UP000299102"/>
    </source>
</evidence>
<reference evidence="2 3" key="1">
    <citation type="journal article" date="2019" name="Commun. Biol.">
        <title>The bagworm genome reveals a unique fibroin gene that provides high tensile strength.</title>
        <authorList>
            <person name="Kono N."/>
            <person name="Nakamura H."/>
            <person name="Ohtoshi R."/>
            <person name="Tomita M."/>
            <person name="Numata K."/>
            <person name="Arakawa K."/>
        </authorList>
    </citation>
    <scope>NUCLEOTIDE SEQUENCE [LARGE SCALE GENOMIC DNA]</scope>
</reference>
<evidence type="ECO:0000313" key="2">
    <source>
        <dbReference type="EMBL" id="GBP12571.1"/>
    </source>
</evidence>
<feature type="region of interest" description="Disordered" evidence="1">
    <location>
        <begin position="1"/>
        <end position="23"/>
    </location>
</feature>
<sequence>VSESIASNGFLPSGSYDDSEDKPMLIMKKSAEGHSLTALINRQLQEEHVPLLGRTSYTTKTFQLYKPNTGLGLNSDDASCSPAEYTTTSDIPPGLGEPRSGSGVPNLQRRKDLSLCYRIALRAPPEGIISVPWGWRPQVDSLEKLPTGVEVPIRLQHGGAIADQQTELRDFWEGGSWQVKA</sequence>
<accession>A0A4C1TH02</accession>
<dbReference type="Proteomes" id="UP000299102">
    <property type="component" value="Unassembled WGS sequence"/>
</dbReference>
<evidence type="ECO:0000256" key="1">
    <source>
        <dbReference type="SAM" id="MobiDB-lite"/>
    </source>
</evidence>
<feature type="non-terminal residue" evidence="2">
    <location>
        <position position="1"/>
    </location>
</feature>
<proteinExistence type="predicted"/>
<organism evidence="2 3">
    <name type="scientific">Eumeta variegata</name>
    <name type="common">Bagworm moth</name>
    <name type="synonym">Eumeta japonica</name>
    <dbReference type="NCBI Taxonomy" id="151549"/>
    <lineage>
        <taxon>Eukaryota</taxon>
        <taxon>Metazoa</taxon>
        <taxon>Ecdysozoa</taxon>
        <taxon>Arthropoda</taxon>
        <taxon>Hexapoda</taxon>
        <taxon>Insecta</taxon>
        <taxon>Pterygota</taxon>
        <taxon>Neoptera</taxon>
        <taxon>Endopterygota</taxon>
        <taxon>Lepidoptera</taxon>
        <taxon>Glossata</taxon>
        <taxon>Ditrysia</taxon>
        <taxon>Tineoidea</taxon>
        <taxon>Psychidae</taxon>
        <taxon>Oiketicinae</taxon>
        <taxon>Eumeta</taxon>
    </lineage>
</organism>
<dbReference type="OrthoDB" id="425611at2759"/>
<feature type="region of interest" description="Disordered" evidence="1">
    <location>
        <begin position="82"/>
        <end position="105"/>
    </location>
</feature>
<keyword evidence="3" id="KW-1185">Reference proteome</keyword>
<gene>
    <name evidence="2" type="ORF">EVAR_69312_1</name>
</gene>
<dbReference type="AlphaFoldDB" id="A0A4C1TH02"/>
<name>A0A4C1TH02_EUMVA</name>